<evidence type="ECO:0000259" key="5">
    <source>
        <dbReference type="PROSITE" id="PS50893"/>
    </source>
</evidence>
<organism evidence="6 7">
    <name type="scientific">Periweissella fabaria</name>
    <dbReference type="NCBI Taxonomy" id="546157"/>
    <lineage>
        <taxon>Bacteria</taxon>
        <taxon>Bacillati</taxon>
        <taxon>Bacillota</taxon>
        <taxon>Bacilli</taxon>
        <taxon>Lactobacillales</taxon>
        <taxon>Lactobacillaceae</taxon>
        <taxon>Periweissella</taxon>
    </lineage>
</organism>
<comment type="caution">
    <text evidence="6">The sequence shown here is derived from an EMBL/GenBank/DDBJ whole genome shotgun (WGS) entry which is preliminary data.</text>
</comment>
<evidence type="ECO:0000256" key="4">
    <source>
        <dbReference type="ARBA" id="ARBA00022840"/>
    </source>
</evidence>
<proteinExistence type="inferred from homology"/>
<evidence type="ECO:0000313" key="6">
    <source>
        <dbReference type="EMBL" id="CAH0416467.1"/>
    </source>
</evidence>
<protein>
    <submittedName>
        <fullName evidence="6">Linearmycin resistance ATP-binding protein LnrL</fullName>
        <ecNumber evidence="6">3.6.3.-</ecNumber>
    </submittedName>
</protein>
<accession>A0ABN8BLV9</accession>
<name>A0ABN8BLV9_9LACO</name>
<dbReference type="InterPro" id="IPR003439">
    <property type="entry name" value="ABC_transporter-like_ATP-bd"/>
</dbReference>
<sequence length="296" mass="33004">MKELVVRHLVKRYQQKIAVNDLSLKIKGGQFVAFLGPNGAGKSTTINMLTGMLQPTSGEITIDELPPTSQKYRQKLGVVFQNSVLDDDLSVQANLKIRAGMYHHVASGWLDELITAFQLQEILKQKYGSLSGGQRRRVDIARALINKPEVLFLDEPSTGLDIQTRQLIWHVLDALRVQNAMTVLLTTHYLEEAQTADMVYVIDHGELLVADTVTNLEKGILGGRLTLFTKETATLKQSLSNKTIEVTNDGVVVQNIESHEVIALLNANQAIIDDFEYQRVNLNDIFIQLTGEGVRK</sequence>
<keyword evidence="2" id="KW-0813">Transport</keyword>
<dbReference type="Pfam" id="PF00005">
    <property type="entry name" value="ABC_tran"/>
    <property type="match status" value="1"/>
</dbReference>
<keyword evidence="7" id="KW-1185">Reference proteome</keyword>
<dbReference type="PROSITE" id="PS50893">
    <property type="entry name" value="ABC_TRANSPORTER_2"/>
    <property type="match status" value="1"/>
</dbReference>
<keyword evidence="6" id="KW-0378">Hydrolase</keyword>
<dbReference type="GO" id="GO:0005524">
    <property type="term" value="F:ATP binding"/>
    <property type="evidence" value="ECO:0007669"/>
    <property type="project" value="UniProtKB-KW"/>
</dbReference>
<dbReference type="PANTHER" id="PTHR42711:SF5">
    <property type="entry name" value="ABC TRANSPORTER ATP-BINDING PROTEIN NATA"/>
    <property type="match status" value="1"/>
</dbReference>
<evidence type="ECO:0000256" key="1">
    <source>
        <dbReference type="ARBA" id="ARBA00005417"/>
    </source>
</evidence>
<dbReference type="InterPro" id="IPR050763">
    <property type="entry name" value="ABC_transporter_ATP-binding"/>
</dbReference>
<dbReference type="GO" id="GO:0016787">
    <property type="term" value="F:hydrolase activity"/>
    <property type="evidence" value="ECO:0007669"/>
    <property type="project" value="UniProtKB-KW"/>
</dbReference>
<dbReference type="PANTHER" id="PTHR42711">
    <property type="entry name" value="ABC TRANSPORTER ATP-BINDING PROTEIN"/>
    <property type="match status" value="1"/>
</dbReference>
<dbReference type="EC" id="3.6.3.-" evidence="6"/>
<gene>
    <name evidence="6" type="primary">lnrL</name>
    <name evidence="6" type="ORF">WFA24289_00771</name>
</gene>
<keyword evidence="3" id="KW-0547">Nucleotide-binding</keyword>
<comment type="similarity">
    <text evidence="1">Belongs to the ABC transporter superfamily.</text>
</comment>
<evidence type="ECO:0000256" key="3">
    <source>
        <dbReference type="ARBA" id="ARBA00022741"/>
    </source>
</evidence>
<dbReference type="InterPro" id="IPR003593">
    <property type="entry name" value="AAA+_ATPase"/>
</dbReference>
<dbReference type="RefSeq" id="WP_230096527.1">
    <property type="nucleotide sequence ID" value="NZ_CAKKNS010000002.1"/>
</dbReference>
<feature type="domain" description="ABC transporter" evidence="5">
    <location>
        <begin position="4"/>
        <end position="229"/>
    </location>
</feature>
<dbReference type="InterPro" id="IPR027417">
    <property type="entry name" value="P-loop_NTPase"/>
</dbReference>
<dbReference type="EMBL" id="CAKKNS010000002">
    <property type="protein sequence ID" value="CAH0416467.1"/>
    <property type="molecule type" value="Genomic_DNA"/>
</dbReference>
<evidence type="ECO:0000313" key="7">
    <source>
        <dbReference type="Proteomes" id="UP000789707"/>
    </source>
</evidence>
<dbReference type="Gene3D" id="3.40.50.300">
    <property type="entry name" value="P-loop containing nucleotide triphosphate hydrolases"/>
    <property type="match status" value="1"/>
</dbReference>
<dbReference type="Proteomes" id="UP000789707">
    <property type="component" value="Unassembled WGS sequence"/>
</dbReference>
<keyword evidence="4 6" id="KW-0067">ATP-binding</keyword>
<dbReference type="PROSITE" id="PS00211">
    <property type="entry name" value="ABC_TRANSPORTER_1"/>
    <property type="match status" value="1"/>
</dbReference>
<evidence type="ECO:0000256" key="2">
    <source>
        <dbReference type="ARBA" id="ARBA00022448"/>
    </source>
</evidence>
<dbReference type="InterPro" id="IPR017871">
    <property type="entry name" value="ABC_transporter-like_CS"/>
</dbReference>
<dbReference type="SMART" id="SM00382">
    <property type="entry name" value="AAA"/>
    <property type="match status" value="1"/>
</dbReference>
<reference evidence="6 7" key="1">
    <citation type="submission" date="2021-11" db="EMBL/GenBank/DDBJ databases">
        <authorList>
            <person name="Depoorter E."/>
        </authorList>
    </citation>
    <scope>NUCLEOTIDE SEQUENCE [LARGE SCALE GENOMIC DNA]</scope>
    <source>
        <strain evidence="6 7">LMG 24289</strain>
    </source>
</reference>
<dbReference type="SUPFAM" id="SSF52540">
    <property type="entry name" value="P-loop containing nucleoside triphosphate hydrolases"/>
    <property type="match status" value="1"/>
</dbReference>